<dbReference type="SUPFAM" id="SSF143422">
    <property type="entry name" value="Transposase IS200-like"/>
    <property type="match status" value="1"/>
</dbReference>
<feature type="domain" description="Transposase IS200-like" evidence="1">
    <location>
        <begin position="9"/>
        <end position="133"/>
    </location>
</feature>
<name>A0AA42PAN8_STUST</name>
<dbReference type="PANTHER" id="PTHR36966">
    <property type="entry name" value="REP-ASSOCIATED TYROSINE TRANSPOSASE"/>
    <property type="match status" value="1"/>
</dbReference>
<dbReference type="InterPro" id="IPR036515">
    <property type="entry name" value="Transposase_17_sf"/>
</dbReference>
<organism evidence="2 3">
    <name type="scientific">Stutzerimonas stutzeri</name>
    <name type="common">Pseudomonas stutzeri</name>
    <dbReference type="NCBI Taxonomy" id="316"/>
    <lineage>
        <taxon>Bacteria</taxon>
        <taxon>Pseudomonadati</taxon>
        <taxon>Pseudomonadota</taxon>
        <taxon>Gammaproteobacteria</taxon>
        <taxon>Pseudomonadales</taxon>
        <taxon>Pseudomonadaceae</taxon>
        <taxon>Stutzerimonas</taxon>
    </lineage>
</organism>
<proteinExistence type="predicted"/>
<reference evidence="2" key="1">
    <citation type="submission" date="2022-09" db="EMBL/GenBank/DDBJ databases">
        <title>Intensive care unit water sources are persistently colonized with multi-drug resistant bacteria and are the site of extensive horizontal gene transfer of antibiotic resistance genes.</title>
        <authorList>
            <person name="Diorio-Toth L."/>
        </authorList>
    </citation>
    <scope>NUCLEOTIDE SEQUENCE</scope>
    <source>
        <strain evidence="2">GD03947</strain>
    </source>
</reference>
<sequence>MPNYRRALVPGASWFFTVNLLERRGNDLLVQHIDVLRTAVRSVHRLHPFTINAWVVLPEHMHCVWTLPPGDADYSLRWRLIKTFFSRALPLDEYRSAVRLHRGERGIWQRRYWEHLIRNEADFRRHMDYVYVNPLKHGLVRRVGDWPYSSFHRDVRAGLYPADWAGDPELVLPRAKRSTRGLMHPSP</sequence>
<dbReference type="GO" id="GO:0043565">
    <property type="term" value="F:sequence-specific DNA binding"/>
    <property type="evidence" value="ECO:0007669"/>
    <property type="project" value="TreeGrafter"/>
</dbReference>
<dbReference type="Proteomes" id="UP001158500">
    <property type="component" value="Unassembled WGS sequence"/>
</dbReference>
<evidence type="ECO:0000313" key="2">
    <source>
        <dbReference type="EMBL" id="MDH1237741.1"/>
    </source>
</evidence>
<dbReference type="SMART" id="SM01321">
    <property type="entry name" value="Y1_Tnp"/>
    <property type="match status" value="1"/>
</dbReference>
<dbReference type="AlphaFoldDB" id="A0AA42PAN8"/>
<protein>
    <submittedName>
        <fullName evidence="2">Transposase</fullName>
    </submittedName>
</protein>
<dbReference type="RefSeq" id="WP_135265933.1">
    <property type="nucleotide sequence ID" value="NZ_BSTP01000003.1"/>
</dbReference>
<evidence type="ECO:0000313" key="3">
    <source>
        <dbReference type="Proteomes" id="UP001158500"/>
    </source>
</evidence>
<dbReference type="InterPro" id="IPR052715">
    <property type="entry name" value="RAYT_transposase"/>
</dbReference>
<gene>
    <name evidence="2" type="ORF">N5C32_17050</name>
</gene>
<dbReference type="Gene3D" id="3.30.70.1290">
    <property type="entry name" value="Transposase IS200-like"/>
    <property type="match status" value="1"/>
</dbReference>
<comment type="caution">
    <text evidence="2">The sequence shown here is derived from an EMBL/GenBank/DDBJ whole genome shotgun (WGS) entry which is preliminary data.</text>
</comment>
<dbReference type="EMBL" id="JAOCAE010000012">
    <property type="protein sequence ID" value="MDH1237741.1"/>
    <property type="molecule type" value="Genomic_DNA"/>
</dbReference>
<accession>A0AA42PAN8</accession>
<evidence type="ECO:0000259" key="1">
    <source>
        <dbReference type="SMART" id="SM01321"/>
    </source>
</evidence>
<dbReference type="InterPro" id="IPR002686">
    <property type="entry name" value="Transposase_17"/>
</dbReference>
<dbReference type="NCBIfam" id="NF047646">
    <property type="entry name" value="REP_Tyr_transpos"/>
    <property type="match status" value="1"/>
</dbReference>
<dbReference type="GO" id="GO:0006313">
    <property type="term" value="P:DNA transposition"/>
    <property type="evidence" value="ECO:0007669"/>
    <property type="project" value="InterPro"/>
</dbReference>
<dbReference type="GO" id="GO:0004803">
    <property type="term" value="F:transposase activity"/>
    <property type="evidence" value="ECO:0007669"/>
    <property type="project" value="InterPro"/>
</dbReference>
<dbReference type="PANTHER" id="PTHR36966:SF1">
    <property type="entry name" value="REP-ASSOCIATED TYROSINE TRANSPOSASE"/>
    <property type="match status" value="1"/>
</dbReference>